<feature type="region of interest" description="Disordered" evidence="1">
    <location>
        <begin position="1"/>
        <end position="28"/>
    </location>
</feature>
<dbReference type="EMBL" id="SRXT01000005">
    <property type="protein sequence ID" value="TGX52738.1"/>
    <property type="molecule type" value="Genomic_DNA"/>
</dbReference>
<sequence>MRMADHRHRDSAERPTPRAPALAMPASPLSAQLNARPAVSAVSQMATRLNARPAEPANRTGLPDGLKAGVEQLSGVQLDDVRVHRNSSQPAQMQASAFAQGSDIHLGPGQEHHLAHEAWHVAQQKQGRVRPTRQLRAALPVNDDPGLEREADTMGARAERLAPDTIQAKGLADILLGRPAPDRSTAPAQFDGLSAKLIDEDEVTIEGEGDFVWYVGGENQSKKMSHIHLYAVSAEKLTGQLTVRNRESDAGGIDIKSKKLAEEDIRAEVIEKFGAEESGKETRDAVTNDLKELVDYVINKWEREIKDQ</sequence>
<organism evidence="3 4">
    <name type="scientific">Sphingomonas gei</name>
    <dbReference type="NCBI Taxonomy" id="1395960"/>
    <lineage>
        <taxon>Bacteria</taxon>
        <taxon>Pseudomonadati</taxon>
        <taxon>Pseudomonadota</taxon>
        <taxon>Alphaproteobacteria</taxon>
        <taxon>Sphingomonadales</taxon>
        <taxon>Sphingomonadaceae</taxon>
        <taxon>Sphingomonas</taxon>
    </lineage>
</organism>
<evidence type="ECO:0000256" key="1">
    <source>
        <dbReference type="SAM" id="MobiDB-lite"/>
    </source>
</evidence>
<evidence type="ECO:0000259" key="2">
    <source>
        <dbReference type="Pfam" id="PF13699"/>
    </source>
</evidence>
<comment type="caution">
    <text evidence="3">The sequence shown here is derived from an EMBL/GenBank/DDBJ whole genome shotgun (WGS) entry which is preliminary data.</text>
</comment>
<dbReference type="Proteomes" id="UP000306147">
    <property type="component" value="Unassembled WGS sequence"/>
</dbReference>
<gene>
    <name evidence="3" type="ORF">E5A73_13930</name>
</gene>
<feature type="compositionally biased region" description="Low complexity" evidence="1">
    <location>
        <begin position="19"/>
        <end position="28"/>
    </location>
</feature>
<keyword evidence="4" id="KW-1185">Reference proteome</keyword>
<feature type="compositionally biased region" description="Basic and acidic residues" evidence="1">
    <location>
        <begin position="7"/>
        <end position="16"/>
    </location>
</feature>
<accession>A0A4S1X9U2</accession>
<feature type="domain" description="eCIS core" evidence="2">
    <location>
        <begin position="62"/>
        <end position="127"/>
    </location>
</feature>
<dbReference type="Pfam" id="PF13699">
    <property type="entry name" value="eCIS_core"/>
    <property type="match status" value="1"/>
</dbReference>
<evidence type="ECO:0000313" key="4">
    <source>
        <dbReference type="Proteomes" id="UP000306147"/>
    </source>
</evidence>
<evidence type="ECO:0000313" key="3">
    <source>
        <dbReference type="EMBL" id="TGX52738.1"/>
    </source>
</evidence>
<name>A0A4S1X9U2_9SPHN</name>
<dbReference type="OrthoDB" id="292792at2"/>
<proteinExistence type="predicted"/>
<dbReference type="InterPro" id="IPR025295">
    <property type="entry name" value="eCIS_core_dom"/>
</dbReference>
<reference evidence="3 4" key="1">
    <citation type="submission" date="2019-04" db="EMBL/GenBank/DDBJ databases">
        <title>Sphingomonas psychrotolerans sp. nov., isolated from soil in the Tianshan Mountains, Xinjiang, China.</title>
        <authorList>
            <person name="Luo Y."/>
            <person name="Sheng H."/>
        </authorList>
    </citation>
    <scope>NUCLEOTIDE SEQUENCE [LARGE SCALE GENOMIC DNA]</scope>
    <source>
        <strain evidence="3 4">ZFGT-11</strain>
    </source>
</reference>
<dbReference type="AlphaFoldDB" id="A0A4S1X9U2"/>
<protein>
    <submittedName>
        <fullName evidence="3">DUF4157 domain-containing protein</fullName>
    </submittedName>
</protein>